<dbReference type="Pfam" id="PF00045">
    <property type="entry name" value="Hemopexin"/>
    <property type="match status" value="2"/>
</dbReference>
<dbReference type="PROSITE" id="PS51642">
    <property type="entry name" value="HEMOPEXIN_2"/>
    <property type="match status" value="4"/>
</dbReference>
<comment type="function">
    <text evidence="1 13">Binds heme and transports it to the liver for breakdown and iron recovery, after which the free hemopexin returns to the circulation.</text>
</comment>
<dbReference type="PANTHER" id="PTHR22917">
    <property type="entry name" value="HEMOPEXIN DOMAIN-CONTAINING PROTEIN"/>
    <property type="match status" value="1"/>
</dbReference>
<feature type="repeat" description="Hemopexin" evidence="17">
    <location>
        <begin position="297"/>
        <end position="344"/>
    </location>
</feature>
<evidence type="ECO:0000256" key="10">
    <source>
        <dbReference type="ARBA" id="ARBA00022737"/>
    </source>
</evidence>
<feature type="disulfide bond" evidence="14">
    <location>
        <begin position="153"/>
        <end position="158"/>
    </location>
</feature>
<dbReference type="Proteomes" id="UP001152622">
    <property type="component" value="Chromosome 9"/>
</dbReference>
<feature type="signal peptide" evidence="19">
    <location>
        <begin position="1"/>
        <end position="18"/>
    </location>
</feature>
<sequence>MGLRSLSCLCLALALSQGAPPHNGPMEDDHTPSPHHEGFQDRCEGIEFDAITPDEKGITFFFKGDRLWKGFHGLSEPLNSSFHEMVDHHHPGHVDAAFRMHHEGRPEEHDHIFFFKDDKVFSYYNYTLEEGFPKDIQELFPGVPTYLDAAVECPKGECVTDSVLFFKGDEIYHFDIKTKALKRKHWAHLPNCTAAYRWLERYYCFHEHQFTKFHPVTGSVVGTYPKDARKYFMKCPKFDHGSNDTERERCSHAHLDAITVDDLGKAYAFRGRFYMRLDTQRDGWHAFPIATLWKEVTSGLDSVFSYEGKLYIIKGDQVYIYKTGATYTLIEGYPKTLKEELGIDGPVDAAFVCGADSTVHVIQGRNMRDIDLLATPRTVVKESRLPFPKIDSALCGSDGVRVFVGSEYFHYETPMLLAYSRIRPEPHKTSLDMLGCDH</sequence>
<evidence type="ECO:0000256" key="18">
    <source>
        <dbReference type="SAM" id="MobiDB-lite"/>
    </source>
</evidence>
<feature type="chain" id="PRO_5040193661" description="Hemopexin" evidence="19">
    <location>
        <begin position="19"/>
        <end position="438"/>
    </location>
</feature>
<dbReference type="GO" id="GO:0005615">
    <property type="term" value="C:extracellular space"/>
    <property type="evidence" value="ECO:0007669"/>
    <property type="project" value="TreeGrafter"/>
</dbReference>
<evidence type="ECO:0000256" key="2">
    <source>
        <dbReference type="ARBA" id="ARBA00004613"/>
    </source>
</evidence>
<dbReference type="GO" id="GO:0046872">
    <property type="term" value="F:metal ion binding"/>
    <property type="evidence" value="ECO:0007669"/>
    <property type="project" value="UniProtKB-UniRule"/>
</dbReference>
<protein>
    <recommendedName>
        <fullName evidence="4 13">Hemopexin</fullName>
    </recommendedName>
</protein>
<dbReference type="PANTHER" id="PTHR22917:SF9">
    <property type="entry name" value="HEMOPEXIN"/>
    <property type="match status" value="1"/>
</dbReference>
<evidence type="ECO:0000256" key="4">
    <source>
        <dbReference type="ARBA" id="ARBA00013632"/>
    </source>
</evidence>
<evidence type="ECO:0000256" key="1">
    <source>
        <dbReference type="ARBA" id="ARBA00002031"/>
    </source>
</evidence>
<feature type="disulfide bond" evidence="14">
    <location>
        <begin position="192"/>
        <end position="204"/>
    </location>
</feature>
<feature type="repeat" description="Hemopexin" evidence="17">
    <location>
        <begin position="91"/>
        <end position="143"/>
    </location>
</feature>
<comment type="similarity">
    <text evidence="3 13">Belongs to the hemopexin family.</text>
</comment>
<evidence type="ECO:0000256" key="17">
    <source>
        <dbReference type="PROSITE-ProRule" id="PRU01011"/>
    </source>
</evidence>
<keyword evidence="5 13" id="KW-0813">Transport</keyword>
<dbReference type="Gene3D" id="2.110.10.10">
    <property type="entry name" value="Hemopexin-like domain"/>
    <property type="match status" value="2"/>
</dbReference>
<evidence type="ECO:0000256" key="9">
    <source>
        <dbReference type="ARBA" id="ARBA00022729"/>
    </source>
</evidence>
<keyword evidence="7 13" id="KW-0349">Heme</keyword>
<dbReference type="InterPro" id="IPR018487">
    <property type="entry name" value="Hemopexin-like_repeat"/>
</dbReference>
<reference evidence="20" key="1">
    <citation type="journal article" date="2023" name="Science">
        <title>Genome structures resolve the early diversification of teleost fishes.</title>
        <authorList>
            <person name="Parey E."/>
            <person name="Louis A."/>
            <person name="Montfort J."/>
            <person name="Bouchez O."/>
            <person name="Roques C."/>
            <person name="Iampietro C."/>
            <person name="Lluch J."/>
            <person name="Castinel A."/>
            <person name="Donnadieu C."/>
            <person name="Desvignes T."/>
            <person name="Floi Bucao C."/>
            <person name="Jouanno E."/>
            <person name="Wen M."/>
            <person name="Mejri S."/>
            <person name="Dirks R."/>
            <person name="Jansen H."/>
            <person name="Henkel C."/>
            <person name="Chen W.J."/>
            <person name="Zahm M."/>
            <person name="Cabau C."/>
            <person name="Klopp C."/>
            <person name="Thompson A.W."/>
            <person name="Robinson-Rechavi M."/>
            <person name="Braasch I."/>
            <person name="Lecointre G."/>
            <person name="Bobe J."/>
            <person name="Postlethwait J.H."/>
            <person name="Berthelot C."/>
            <person name="Roest Crollius H."/>
            <person name="Guiguen Y."/>
        </authorList>
    </citation>
    <scope>NUCLEOTIDE SEQUENCE</scope>
    <source>
        <strain evidence="20">WJC10195</strain>
    </source>
</reference>
<evidence type="ECO:0000256" key="5">
    <source>
        <dbReference type="ARBA" id="ARBA00022448"/>
    </source>
</evidence>
<feature type="compositionally biased region" description="Basic and acidic residues" evidence="18">
    <location>
        <begin position="25"/>
        <end position="39"/>
    </location>
</feature>
<dbReference type="SUPFAM" id="SSF50923">
    <property type="entry name" value="Hemopexin-like domain"/>
    <property type="match status" value="2"/>
</dbReference>
<feature type="disulfide bond" evidence="14">
    <location>
        <begin position="43"/>
        <end position="235"/>
    </location>
</feature>
<evidence type="ECO:0000256" key="16">
    <source>
        <dbReference type="PIRSR" id="PIRSR002551-3"/>
    </source>
</evidence>
<dbReference type="GO" id="GO:0006879">
    <property type="term" value="P:intracellular iron ion homeostasis"/>
    <property type="evidence" value="ECO:0007669"/>
    <property type="project" value="InterPro"/>
</dbReference>
<feature type="repeat" description="Hemopexin" evidence="17">
    <location>
        <begin position="252"/>
        <end position="296"/>
    </location>
</feature>
<organism evidence="20 21">
    <name type="scientific">Synaphobranchus kaupii</name>
    <name type="common">Kaup's arrowtooth eel</name>
    <dbReference type="NCBI Taxonomy" id="118154"/>
    <lineage>
        <taxon>Eukaryota</taxon>
        <taxon>Metazoa</taxon>
        <taxon>Chordata</taxon>
        <taxon>Craniata</taxon>
        <taxon>Vertebrata</taxon>
        <taxon>Euteleostomi</taxon>
        <taxon>Actinopterygii</taxon>
        <taxon>Neopterygii</taxon>
        <taxon>Teleostei</taxon>
        <taxon>Anguilliformes</taxon>
        <taxon>Synaphobranchidae</taxon>
        <taxon>Synaphobranchus</taxon>
    </lineage>
</organism>
<dbReference type="InterPro" id="IPR051298">
    <property type="entry name" value="Heme_transport/Cell_adhesion"/>
</dbReference>
<dbReference type="InterPro" id="IPR016358">
    <property type="entry name" value="Hemopexin"/>
</dbReference>
<keyword evidence="11 13" id="KW-0408">Iron</keyword>
<dbReference type="FunFam" id="2.110.10.10:FF:000009">
    <property type="entry name" value="Hemopexin"/>
    <property type="match status" value="1"/>
</dbReference>
<dbReference type="GO" id="GO:0015232">
    <property type="term" value="F:heme transmembrane transporter activity"/>
    <property type="evidence" value="ECO:0007669"/>
    <property type="project" value="InterPro"/>
</dbReference>
<keyword evidence="12" id="KW-0325">Glycoprotein</keyword>
<feature type="disulfide bond" evidence="14">
    <location>
        <begin position="353"/>
        <end position="395"/>
    </location>
</feature>
<keyword evidence="6 13" id="KW-0964">Secreted</keyword>
<evidence type="ECO:0000256" key="6">
    <source>
        <dbReference type="ARBA" id="ARBA00022525"/>
    </source>
</evidence>
<feature type="glycosylation site" description="N-linked (GlcNAc...) asparagine" evidence="16">
    <location>
        <position position="191"/>
    </location>
</feature>
<evidence type="ECO:0000313" key="20">
    <source>
        <dbReference type="EMBL" id="KAJ8350163.1"/>
    </source>
</evidence>
<feature type="binding site" description="axial binding residue" evidence="15">
    <location>
        <position position="240"/>
    </location>
    <ligand>
        <name>heme</name>
        <dbReference type="ChEBI" id="CHEBI:30413"/>
        <label>2</label>
    </ligand>
    <ligandPart>
        <name>Fe</name>
        <dbReference type="ChEBI" id="CHEBI:18248"/>
    </ligandPart>
</feature>
<feature type="repeat" description="Hemopexin" evidence="17">
    <location>
        <begin position="189"/>
        <end position="235"/>
    </location>
</feature>
<evidence type="ECO:0000256" key="11">
    <source>
        <dbReference type="ARBA" id="ARBA00023004"/>
    </source>
</evidence>
<evidence type="ECO:0000256" key="8">
    <source>
        <dbReference type="ARBA" id="ARBA00022723"/>
    </source>
</evidence>
<name>A0A9Q1F380_SYNKA</name>
<dbReference type="SMART" id="SM00120">
    <property type="entry name" value="HX"/>
    <property type="match status" value="6"/>
</dbReference>
<dbReference type="CDD" id="cd00094">
    <property type="entry name" value="HX"/>
    <property type="match status" value="1"/>
</dbReference>
<accession>A0A9Q1F380</accession>
<dbReference type="PIRSF" id="PIRSF002551">
    <property type="entry name" value="Hemopexin_chordata"/>
    <property type="match status" value="1"/>
</dbReference>
<feature type="binding site" description="axial binding residue" evidence="15">
    <location>
        <position position="285"/>
    </location>
    <ligand>
        <name>heme</name>
        <dbReference type="ChEBI" id="CHEBI:30413"/>
        <label>2</label>
    </ligand>
    <ligandPart>
        <name>Fe</name>
        <dbReference type="ChEBI" id="CHEBI:18248"/>
    </ligandPart>
</feature>
<evidence type="ECO:0000256" key="19">
    <source>
        <dbReference type="SAM" id="SignalP"/>
    </source>
</evidence>
<dbReference type="OrthoDB" id="8953614at2759"/>
<evidence type="ECO:0000256" key="7">
    <source>
        <dbReference type="ARBA" id="ARBA00022617"/>
    </source>
</evidence>
<feature type="region of interest" description="Disordered" evidence="18">
    <location>
        <begin position="20"/>
        <end position="39"/>
    </location>
</feature>
<dbReference type="AlphaFoldDB" id="A0A9Q1F380"/>
<gene>
    <name evidence="20" type="ORF">SKAU_G00252930</name>
</gene>
<dbReference type="EMBL" id="JAINUF010000009">
    <property type="protein sequence ID" value="KAJ8350163.1"/>
    <property type="molecule type" value="Genomic_DNA"/>
</dbReference>
<evidence type="ECO:0000256" key="13">
    <source>
        <dbReference type="PIRNR" id="PIRNR002551"/>
    </source>
</evidence>
<dbReference type="InterPro" id="IPR000585">
    <property type="entry name" value="Hemopexin-like_dom"/>
</dbReference>
<keyword evidence="10" id="KW-0677">Repeat</keyword>
<proteinExistence type="inferred from homology"/>
<evidence type="ECO:0000256" key="14">
    <source>
        <dbReference type="PIRSR" id="PIRSR002551-1"/>
    </source>
</evidence>
<evidence type="ECO:0000313" key="21">
    <source>
        <dbReference type="Proteomes" id="UP001152622"/>
    </source>
</evidence>
<comment type="caution">
    <text evidence="20">The sequence shown here is derived from an EMBL/GenBank/DDBJ whole genome shotgun (WGS) entry which is preliminary data.</text>
</comment>
<dbReference type="InterPro" id="IPR036375">
    <property type="entry name" value="Hemopexin-like_dom_sf"/>
</dbReference>
<keyword evidence="8 13" id="KW-0479">Metal-binding</keyword>
<keyword evidence="14" id="KW-1015">Disulfide bond</keyword>
<evidence type="ECO:0000256" key="3">
    <source>
        <dbReference type="ARBA" id="ARBA00011072"/>
    </source>
</evidence>
<keyword evidence="21" id="KW-1185">Reference proteome</keyword>
<evidence type="ECO:0000256" key="15">
    <source>
        <dbReference type="PIRSR" id="PIRSR002551-2"/>
    </source>
</evidence>
<keyword evidence="9 19" id="KW-0732">Signal</keyword>
<comment type="subcellular location">
    <subcellularLocation>
        <location evidence="2">Secreted</location>
    </subcellularLocation>
</comment>
<evidence type="ECO:0000256" key="12">
    <source>
        <dbReference type="ARBA" id="ARBA00023180"/>
    </source>
</evidence>